<evidence type="ECO:0000256" key="7">
    <source>
        <dbReference type="PIRSR" id="PIRSR000137-2"/>
    </source>
</evidence>
<feature type="domain" description="Glucose-methanol-choline oxidoreductase N-terminal" evidence="10">
    <location>
        <begin position="319"/>
        <end position="333"/>
    </location>
</feature>
<dbReference type="STRING" id="456900.A0A151IKY5"/>
<keyword evidence="3 8" id="KW-0285">Flavoprotein</keyword>
<keyword evidence="12" id="KW-1185">Reference proteome</keyword>
<keyword evidence="5" id="KW-0560">Oxidoreductase</keyword>
<keyword evidence="4 7" id="KW-0274">FAD</keyword>
<dbReference type="InterPro" id="IPR007867">
    <property type="entry name" value="GMC_OxRtase_C"/>
</dbReference>
<evidence type="ECO:0000256" key="3">
    <source>
        <dbReference type="ARBA" id="ARBA00022630"/>
    </source>
</evidence>
<dbReference type="PROSITE" id="PS00623">
    <property type="entry name" value="GMC_OXRED_1"/>
    <property type="match status" value="1"/>
</dbReference>
<dbReference type="InterPro" id="IPR027424">
    <property type="entry name" value="Glucose_Oxidase_domain_2"/>
</dbReference>
<dbReference type="GO" id="GO:0050660">
    <property type="term" value="F:flavin adenine dinucleotide binding"/>
    <property type="evidence" value="ECO:0007669"/>
    <property type="project" value="InterPro"/>
</dbReference>
<comment type="cofactor">
    <cofactor evidence="1 7">
        <name>FAD</name>
        <dbReference type="ChEBI" id="CHEBI:57692"/>
    </cofactor>
</comment>
<dbReference type="InterPro" id="IPR036188">
    <property type="entry name" value="FAD/NAD-bd_sf"/>
</dbReference>
<dbReference type="Pfam" id="PF05199">
    <property type="entry name" value="GMC_oxred_C"/>
    <property type="match status" value="1"/>
</dbReference>
<evidence type="ECO:0000256" key="4">
    <source>
        <dbReference type="ARBA" id="ARBA00022827"/>
    </source>
</evidence>
<feature type="domain" description="Glucose-methanol-choline oxidoreductase N-terminal" evidence="9">
    <location>
        <begin position="144"/>
        <end position="167"/>
    </location>
</feature>
<gene>
    <name evidence="11" type="ORF">ALC62_03787</name>
</gene>
<feature type="binding site" evidence="7">
    <location>
        <position position="150"/>
    </location>
    <ligand>
        <name>FAD</name>
        <dbReference type="ChEBI" id="CHEBI:57692"/>
    </ligand>
</feature>
<dbReference type="InterPro" id="IPR000172">
    <property type="entry name" value="GMC_OxRdtase_N"/>
</dbReference>
<feature type="binding site" evidence="7">
    <location>
        <position position="282"/>
    </location>
    <ligand>
        <name>FAD</name>
        <dbReference type="ChEBI" id="CHEBI:57692"/>
    </ligand>
</feature>
<dbReference type="SUPFAM" id="SSF51905">
    <property type="entry name" value="FAD/NAD(P)-binding domain"/>
    <property type="match status" value="1"/>
</dbReference>
<dbReference type="Gene3D" id="3.30.560.10">
    <property type="entry name" value="Glucose Oxidase, domain 3"/>
    <property type="match status" value="1"/>
</dbReference>
<accession>A0A151IKY5</accession>
<evidence type="ECO:0000256" key="6">
    <source>
        <dbReference type="PIRSR" id="PIRSR000137-1"/>
    </source>
</evidence>
<evidence type="ECO:0000256" key="8">
    <source>
        <dbReference type="RuleBase" id="RU003968"/>
    </source>
</evidence>
<feature type="active site" description="Proton acceptor" evidence="6">
    <location>
        <position position="658"/>
    </location>
</feature>
<dbReference type="InterPro" id="IPR012132">
    <property type="entry name" value="GMC_OxRdtase"/>
</dbReference>
<dbReference type="Pfam" id="PF00732">
    <property type="entry name" value="GMC_oxred_N"/>
    <property type="match status" value="1"/>
</dbReference>
<dbReference type="Proteomes" id="UP000078542">
    <property type="component" value="Unassembled WGS sequence"/>
</dbReference>
<dbReference type="PANTHER" id="PTHR11552">
    <property type="entry name" value="GLUCOSE-METHANOL-CHOLINE GMC OXIDOREDUCTASE"/>
    <property type="match status" value="1"/>
</dbReference>
<dbReference type="PIRSF" id="PIRSF000137">
    <property type="entry name" value="Alcohol_oxidase"/>
    <property type="match status" value="1"/>
</dbReference>
<evidence type="ECO:0000313" key="11">
    <source>
        <dbReference type="EMBL" id="KYN05264.1"/>
    </source>
</evidence>
<dbReference type="SUPFAM" id="SSF54373">
    <property type="entry name" value="FAD-linked reductases, C-terminal domain"/>
    <property type="match status" value="1"/>
</dbReference>
<feature type="active site" description="Proton donor" evidence="6">
    <location>
        <position position="615"/>
    </location>
</feature>
<organism evidence="11 12">
    <name type="scientific">Cyphomyrmex costatus</name>
    <dbReference type="NCBI Taxonomy" id="456900"/>
    <lineage>
        <taxon>Eukaryota</taxon>
        <taxon>Metazoa</taxon>
        <taxon>Ecdysozoa</taxon>
        <taxon>Arthropoda</taxon>
        <taxon>Hexapoda</taxon>
        <taxon>Insecta</taxon>
        <taxon>Pterygota</taxon>
        <taxon>Neoptera</taxon>
        <taxon>Endopterygota</taxon>
        <taxon>Hymenoptera</taxon>
        <taxon>Apocrita</taxon>
        <taxon>Aculeata</taxon>
        <taxon>Formicoidea</taxon>
        <taxon>Formicidae</taxon>
        <taxon>Myrmicinae</taxon>
        <taxon>Cyphomyrmex</taxon>
    </lineage>
</organism>
<name>A0A151IKY5_9HYME</name>
<sequence length="683" mass="75984">MIESIMLTFCLTIFLGHVGGILSPAILETVHHFLAGFPPPDDLVLDEDTVPGRHYLSFDFLVIGAGSAGSVLANRLTENPNWNVLVLEEGRDEIFLTDIPFLASALHITDYARVYKGKSRPQDTYGRGGYCLSMVDGRCKVVTGRAVGGTSVVNFMIYSRGTSADYDGWEALGNPGWSYEDILPYFIKSERCRLIDKDMRYHGYEGYLDVTTPPYATPLKECFLNAGQELGYELIDYNSDKFIGFSTVQANLRNGHRVSASKAFLKPIRDRTNFYLSKLSTVTKIVINPQTKKAEGVQFMRGHKMYFVSATKEIILCAGTLGSPRLLMLSGIGPRDHLNSLDIDVIEDLPVGFNLQDHVSMSALTFLVNESVTIVEPRLGSNPVNFVKYLIEGNGPLTIPGGAEAMALVNTKANNHMKKIQKEKSKLKYIHHVNTHKYDKQYTVPNITSITISRNVFNKISSHTNGSKLSKDDFPDVELVLGASSLAGDTSGIYRSLLGLTEEFYKEVYGDYKGFDSFMIVPVLLQPKSRGRLTLRSNNPWDSPIVDINYYDHEDDLNTMVQAIKIAIEVASTKAFERFNTTMLPVSFPGCKHIAFKSDAYWACVSRQVSTTLGHYAGTCKMSTRRNSGVVDHRLRVHGIDGLRVVDASVMPTIIAGHTNAPVYMIAEKANDMIKEDWKEVCH</sequence>
<evidence type="ECO:0000259" key="10">
    <source>
        <dbReference type="PROSITE" id="PS00624"/>
    </source>
</evidence>
<evidence type="ECO:0000256" key="2">
    <source>
        <dbReference type="ARBA" id="ARBA00010790"/>
    </source>
</evidence>
<evidence type="ECO:0000313" key="12">
    <source>
        <dbReference type="Proteomes" id="UP000078542"/>
    </source>
</evidence>
<protein>
    <submittedName>
        <fullName evidence="11">Glucose dehydrogenase [acceptor]</fullName>
    </submittedName>
</protein>
<dbReference type="PROSITE" id="PS00624">
    <property type="entry name" value="GMC_OXRED_2"/>
    <property type="match status" value="1"/>
</dbReference>
<dbReference type="GO" id="GO:0016614">
    <property type="term" value="F:oxidoreductase activity, acting on CH-OH group of donors"/>
    <property type="evidence" value="ECO:0007669"/>
    <property type="project" value="InterPro"/>
</dbReference>
<dbReference type="Gene3D" id="3.50.50.60">
    <property type="entry name" value="FAD/NAD(P)-binding domain"/>
    <property type="match status" value="1"/>
</dbReference>
<dbReference type="EMBL" id="KQ977151">
    <property type="protein sequence ID" value="KYN05264.1"/>
    <property type="molecule type" value="Genomic_DNA"/>
</dbReference>
<dbReference type="Gene3D" id="4.10.450.10">
    <property type="entry name" value="Glucose Oxidase, domain 2"/>
    <property type="match status" value="1"/>
</dbReference>
<evidence type="ECO:0000259" key="9">
    <source>
        <dbReference type="PROSITE" id="PS00623"/>
    </source>
</evidence>
<dbReference type="PANTHER" id="PTHR11552:SF216">
    <property type="entry name" value="GLUCOSE-METHANOL-CHOLINE OXIDOREDUCTASE N-TERMINAL DOMAIN-CONTAINING PROTEIN"/>
    <property type="match status" value="1"/>
</dbReference>
<dbReference type="AlphaFoldDB" id="A0A151IKY5"/>
<proteinExistence type="inferred from homology"/>
<evidence type="ECO:0000256" key="1">
    <source>
        <dbReference type="ARBA" id="ARBA00001974"/>
    </source>
</evidence>
<reference evidence="11 12" key="1">
    <citation type="submission" date="2016-03" db="EMBL/GenBank/DDBJ databases">
        <title>Cyphomyrmex costatus WGS genome.</title>
        <authorList>
            <person name="Nygaard S."/>
            <person name="Hu H."/>
            <person name="Boomsma J."/>
            <person name="Zhang G."/>
        </authorList>
    </citation>
    <scope>NUCLEOTIDE SEQUENCE [LARGE SCALE GENOMIC DNA]</scope>
    <source>
        <strain evidence="11">MS0001</strain>
        <tissue evidence="11">Whole body</tissue>
    </source>
</reference>
<comment type="similarity">
    <text evidence="2 8">Belongs to the GMC oxidoreductase family.</text>
</comment>
<evidence type="ECO:0000256" key="5">
    <source>
        <dbReference type="ARBA" id="ARBA00023002"/>
    </source>
</evidence>